<dbReference type="AlphaFoldDB" id="A0A329MFP4"/>
<dbReference type="RefSeq" id="WP_113033367.1">
    <property type="nucleotide sequence ID" value="NZ_QMFB01000015.1"/>
</dbReference>
<dbReference type="OrthoDB" id="1550352at2"/>
<keyword evidence="2" id="KW-1185">Reference proteome</keyword>
<dbReference type="EMBL" id="QMFB01000015">
    <property type="protein sequence ID" value="RAV18749.1"/>
    <property type="molecule type" value="Genomic_DNA"/>
</dbReference>
<evidence type="ECO:0000313" key="2">
    <source>
        <dbReference type="Proteomes" id="UP000250369"/>
    </source>
</evidence>
<gene>
    <name evidence="1" type="ORF">DQG23_23725</name>
</gene>
<sequence>MTKYALQPIHYGLSFIAGKWSGNSVRFWVESRLRFIDEHANTVEDYYQCGSCKSESTFAEKDLFNEDNYDFTPIFGPENGIIYRRTAALNENYKSCPKSEDMWGGQLYKLKTPDSCVLLETTEAIRRATHDNIPLVAQTELVNAELGLRAIIEYPVKTMNIHDERNLYQVDTGPILLPDLTARQERVVDAISLAYVAFNVSHFADFVVEQPTPIVIDEQERCRIHHYSGPISLSATNRLFAVI</sequence>
<name>A0A329MFP4_9BACL</name>
<evidence type="ECO:0000313" key="1">
    <source>
        <dbReference type="EMBL" id="RAV18749.1"/>
    </source>
</evidence>
<reference evidence="1 2" key="1">
    <citation type="journal article" date="2009" name="Int. J. Syst. Evol. Microbiol.">
        <title>Paenibacillus contaminans sp. nov., isolated from a contaminated laboratory plate.</title>
        <authorList>
            <person name="Chou J.H."/>
            <person name="Lee J.H."/>
            <person name="Lin M.C."/>
            <person name="Chang P.S."/>
            <person name="Arun A.B."/>
            <person name="Young C.C."/>
            <person name="Chen W.M."/>
        </authorList>
    </citation>
    <scope>NUCLEOTIDE SEQUENCE [LARGE SCALE GENOMIC DNA]</scope>
    <source>
        <strain evidence="1 2">CKOBP-6</strain>
    </source>
</reference>
<comment type="caution">
    <text evidence="1">The sequence shown here is derived from an EMBL/GenBank/DDBJ whole genome shotgun (WGS) entry which is preliminary data.</text>
</comment>
<organism evidence="1 2">
    <name type="scientific">Paenibacillus contaminans</name>
    <dbReference type="NCBI Taxonomy" id="450362"/>
    <lineage>
        <taxon>Bacteria</taxon>
        <taxon>Bacillati</taxon>
        <taxon>Bacillota</taxon>
        <taxon>Bacilli</taxon>
        <taxon>Bacillales</taxon>
        <taxon>Paenibacillaceae</taxon>
        <taxon>Paenibacillus</taxon>
    </lineage>
</organism>
<proteinExistence type="predicted"/>
<dbReference type="Proteomes" id="UP000250369">
    <property type="component" value="Unassembled WGS sequence"/>
</dbReference>
<protein>
    <submittedName>
        <fullName evidence="1">Uncharacterized protein</fullName>
    </submittedName>
</protein>
<accession>A0A329MFP4</accession>